<dbReference type="AlphaFoldDB" id="A0A1Y3B0Y1"/>
<evidence type="ECO:0000313" key="2">
    <source>
        <dbReference type="Proteomes" id="UP000194236"/>
    </source>
</evidence>
<dbReference type="Gene3D" id="1.10.510.10">
    <property type="entry name" value="Transferase(Phosphotransferase) domain 1"/>
    <property type="match status" value="1"/>
</dbReference>
<name>A0A1Y3B0Y1_EURMA</name>
<sequence length="134" mass="15036">LKIFQVTGTPNETNWPGVTNLPDYVKFKESEPVPFENIFSAIKEDLIQVLKSMLTLDPTRRCTCSQALQMAYFHNDPPPTPAHLLPKVKNDTSSETIDQTSGEPTMIGSKRTSLFSLDNMVAAPHIKRLNFDDD</sequence>
<feature type="non-terminal residue" evidence="1">
    <location>
        <position position="1"/>
    </location>
</feature>
<evidence type="ECO:0000313" key="1">
    <source>
        <dbReference type="EMBL" id="OTF73533.1"/>
    </source>
</evidence>
<dbReference type="SUPFAM" id="SSF56112">
    <property type="entry name" value="Protein kinase-like (PK-like)"/>
    <property type="match status" value="1"/>
</dbReference>
<comment type="caution">
    <text evidence="1">The sequence shown here is derived from an EMBL/GenBank/DDBJ whole genome shotgun (WGS) entry which is preliminary data.</text>
</comment>
<protein>
    <recommendedName>
        <fullName evidence="3">Protein kinase domain-containing protein</fullName>
    </recommendedName>
</protein>
<organism evidence="1 2">
    <name type="scientific">Euroglyphus maynei</name>
    <name type="common">Mayne's house dust mite</name>
    <dbReference type="NCBI Taxonomy" id="6958"/>
    <lineage>
        <taxon>Eukaryota</taxon>
        <taxon>Metazoa</taxon>
        <taxon>Ecdysozoa</taxon>
        <taxon>Arthropoda</taxon>
        <taxon>Chelicerata</taxon>
        <taxon>Arachnida</taxon>
        <taxon>Acari</taxon>
        <taxon>Acariformes</taxon>
        <taxon>Sarcoptiformes</taxon>
        <taxon>Astigmata</taxon>
        <taxon>Psoroptidia</taxon>
        <taxon>Analgoidea</taxon>
        <taxon>Pyroglyphidae</taxon>
        <taxon>Pyroglyphinae</taxon>
        <taxon>Euroglyphus</taxon>
    </lineage>
</organism>
<dbReference type="EMBL" id="MUJZ01051188">
    <property type="protein sequence ID" value="OTF73533.1"/>
    <property type="molecule type" value="Genomic_DNA"/>
</dbReference>
<evidence type="ECO:0008006" key="3">
    <source>
        <dbReference type="Google" id="ProtNLM"/>
    </source>
</evidence>
<accession>A0A1Y3B0Y1</accession>
<reference evidence="1 2" key="1">
    <citation type="submission" date="2017-03" db="EMBL/GenBank/DDBJ databases">
        <title>Genome Survey of Euroglyphus maynei.</title>
        <authorList>
            <person name="Arlian L.G."/>
            <person name="Morgan M.S."/>
            <person name="Rider S.D."/>
        </authorList>
    </citation>
    <scope>NUCLEOTIDE SEQUENCE [LARGE SCALE GENOMIC DNA]</scope>
    <source>
        <strain evidence="1">Arlian Lab</strain>
        <tissue evidence="1">Whole body</tissue>
    </source>
</reference>
<dbReference type="OrthoDB" id="1732493at2759"/>
<dbReference type="Proteomes" id="UP000194236">
    <property type="component" value="Unassembled WGS sequence"/>
</dbReference>
<gene>
    <name evidence="1" type="ORF">BLA29_000823</name>
</gene>
<proteinExistence type="predicted"/>
<keyword evidence="2" id="KW-1185">Reference proteome</keyword>
<dbReference type="InterPro" id="IPR011009">
    <property type="entry name" value="Kinase-like_dom_sf"/>
</dbReference>